<proteinExistence type="predicted"/>
<organism evidence="1 2">
    <name type="scientific">Exidia glandulosa HHB12029</name>
    <dbReference type="NCBI Taxonomy" id="1314781"/>
    <lineage>
        <taxon>Eukaryota</taxon>
        <taxon>Fungi</taxon>
        <taxon>Dikarya</taxon>
        <taxon>Basidiomycota</taxon>
        <taxon>Agaricomycotina</taxon>
        <taxon>Agaricomycetes</taxon>
        <taxon>Auriculariales</taxon>
        <taxon>Exidiaceae</taxon>
        <taxon>Exidia</taxon>
    </lineage>
</organism>
<dbReference type="EMBL" id="KV426375">
    <property type="protein sequence ID" value="KZV81682.1"/>
    <property type="molecule type" value="Genomic_DNA"/>
</dbReference>
<dbReference type="InParanoid" id="A0A165C266"/>
<dbReference type="AlphaFoldDB" id="A0A165C266"/>
<gene>
    <name evidence="1" type="ORF">EXIGLDRAFT_370179</name>
</gene>
<protein>
    <submittedName>
        <fullName evidence="1">Uncharacterized protein</fullName>
    </submittedName>
</protein>
<sequence length="162" mass="18477">MDLDVAEEPAPSSSESRYQLAKRQLFPAHPHQRCRCTRRRLPTRIITRCKYRRNQNVHSRSELLSASLAKFNRARVCPRTNCCSVAVHPAASLPTSSFPDCRRRIPEFVVQPYHPGPAARLLFSTKRNRVISYSSEYCRAPAAPPNGTNLFPQVLPPHYSQH</sequence>
<evidence type="ECO:0000313" key="1">
    <source>
        <dbReference type="EMBL" id="KZV81682.1"/>
    </source>
</evidence>
<evidence type="ECO:0000313" key="2">
    <source>
        <dbReference type="Proteomes" id="UP000077266"/>
    </source>
</evidence>
<name>A0A165C266_EXIGL</name>
<dbReference type="Proteomes" id="UP000077266">
    <property type="component" value="Unassembled WGS sequence"/>
</dbReference>
<reference evidence="1 2" key="1">
    <citation type="journal article" date="2016" name="Mol. Biol. Evol.">
        <title>Comparative Genomics of Early-Diverging Mushroom-Forming Fungi Provides Insights into the Origins of Lignocellulose Decay Capabilities.</title>
        <authorList>
            <person name="Nagy L.G."/>
            <person name="Riley R."/>
            <person name="Tritt A."/>
            <person name="Adam C."/>
            <person name="Daum C."/>
            <person name="Floudas D."/>
            <person name="Sun H."/>
            <person name="Yadav J.S."/>
            <person name="Pangilinan J."/>
            <person name="Larsson K.H."/>
            <person name="Matsuura K."/>
            <person name="Barry K."/>
            <person name="Labutti K."/>
            <person name="Kuo R."/>
            <person name="Ohm R.A."/>
            <person name="Bhattacharya S.S."/>
            <person name="Shirouzu T."/>
            <person name="Yoshinaga Y."/>
            <person name="Martin F.M."/>
            <person name="Grigoriev I.V."/>
            <person name="Hibbett D.S."/>
        </authorList>
    </citation>
    <scope>NUCLEOTIDE SEQUENCE [LARGE SCALE GENOMIC DNA]</scope>
    <source>
        <strain evidence="1 2">HHB12029</strain>
    </source>
</reference>
<accession>A0A165C266</accession>
<keyword evidence="2" id="KW-1185">Reference proteome</keyword>